<gene>
    <name evidence="2" type="ORF">PENTCL1PPCAC_10533</name>
</gene>
<dbReference type="AlphaFoldDB" id="A0AAV5T2E1"/>
<reference evidence="2" key="1">
    <citation type="submission" date="2023-10" db="EMBL/GenBank/DDBJ databases">
        <title>Genome assembly of Pristionchus species.</title>
        <authorList>
            <person name="Yoshida K."/>
            <person name="Sommer R.J."/>
        </authorList>
    </citation>
    <scope>NUCLEOTIDE SEQUENCE</scope>
    <source>
        <strain evidence="2">RS0144</strain>
    </source>
</reference>
<feature type="non-terminal residue" evidence="2">
    <location>
        <position position="1"/>
    </location>
</feature>
<comment type="caution">
    <text evidence="2">The sequence shown here is derived from an EMBL/GenBank/DDBJ whole genome shotgun (WGS) entry which is preliminary data.</text>
</comment>
<feature type="signal peptide" evidence="1">
    <location>
        <begin position="1"/>
        <end position="20"/>
    </location>
</feature>
<evidence type="ECO:0000313" key="3">
    <source>
        <dbReference type="Proteomes" id="UP001432027"/>
    </source>
</evidence>
<accession>A0AAV5T2E1</accession>
<organism evidence="2 3">
    <name type="scientific">Pristionchus entomophagus</name>
    <dbReference type="NCBI Taxonomy" id="358040"/>
    <lineage>
        <taxon>Eukaryota</taxon>
        <taxon>Metazoa</taxon>
        <taxon>Ecdysozoa</taxon>
        <taxon>Nematoda</taxon>
        <taxon>Chromadorea</taxon>
        <taxon>Rhabditida</taxon>
        <taxon>Rhabditina</taxon>
        <taxon>Diplogasteromorpha</taxon>
        <taxon>Diplogasteroidea</taxon>
        <taxon>Neodiplogasteridae</taxon>
        <taxon>Pristionchus</taxon>
    </lineage>
</organism>
<keyword evidence="1" id="KW-0732">Signal</keyword>
<feature type="chain" id="PRO_5043786647" evidence="1">
    <location>
        <begin position="21"/>
        <end position="109"/>
    </location>
</feature>
<proteinExistence type="predicted"/>
<dbReference type="Proteomes" id="UP001432027">
    <property type="component" value="Unassembled WGS sequence"/>
</dbReference>
<evidence type="ECO:0000256" key="1">
    <source>
        <dbReference type="SAM" id="SignalP"/>
    </source>
</evidence>
<name>A0AAV5T2E1_9BILA</name>
<evidence type="ECO:0000313" key="2">
    <source>
        <dbReference type="EMBL" id="GMS88358.1"/>
    </source>
</evidence>
<keyword evidence="3" id="KW-1185">Reference proteome</keyword>
<protein>
    <submittedName>
        <fullName evidence="2">Uncharacterized protein</fullName>
    </submittedName>
</protein>
<dbReference type="EMBL" id="BTSX01000003">
    <property type="protein sequence ID" value="GMS88358.1"/>
    <property type="molecule type" value="Genomic_DNA"/>
</dbReference>
<sequence>SLDISRMGLLFIHLLTFGFAQLSVQWTEGRIKRGAPASSWAKIWPNPIPFTINSQYNEEQEAKIKAGINSLMQKHLPQLHRGCRFRTEDGVQKPWNMHVESRRHPIGRQ</sequence>